<dbReference type="InterPro" id="IPR013103">
    <property type="entry name" value="RVT_2"/>
</dbReference>
<dbReference type="Pfam" id="PF22936">
    <property type="entry name" value="Pol_BBD"/>
    <property type="match status" value="1"/>
</dbReference>
<dbReference type="InterPro" id="IPR025724">
    <property type="entry name" value="GAG-pre-integrase_dom"/>
</dbReference>
<dbReference type="InterPro" id="IPR054722">
    <property type="entry name" value="PolX-like_BBD"/>
</dbReference>
<dbReference type="AlphaFoldDB" id="Q1KSB2"/>
<dbReference type="Pfam" id="PF07727">
    <property type="entry name" value="RVT_2"/>
    <property type="match status" value="1"/>
</dbReference>
<accession>Q1KSB2</accession>
<evidence type="ECO:0000256" key="1">
    <source>
        <dbReference type="SAM" id="MobiDB-lite"/>
    </source>
</evidence>
<evidence type="ECO:0000259" key="4">
    <source>
        <dbReference type="Pfam" id="PF22936"/>
    </source>
</evidence>
<keyword evidence="5" id="KW-0695">RNA-directed DNA polymerase</keyword>
<evidence type="ECO:0000259" key="2">
    <source>
        <dbReference type="Pfam" id="PF07727"/>
    </source>
</evidence>
<sequence>MYVELNPLEEELCIVDSGATNSILREIKYFQTLKKREGNILTIAGHDALIVGSGRATITLPMGTQITIEDALLYPESTRTLLSFRDIHVDTFRNWHDRLGHPGIGMMRKFISNSTGHDMEKARFPQNKDFCCTACATGKLILRPSHLKIRAEPLKFLERIQGDICGPIQPLSGPFSSARCRPNPTTTNCISRNFPNAVSTWKSSEYFPFAGIIVHKECQEINWNAEGISSSDPRTTETELQVQRIIDLQNIANNLPGAFSNYRGVTKSLHLARNVPERVEVPNKTTHPQFSRKRGRSTSNRQDVIAGQQKKTENATQPSVEKHLEDMQCPMDICDPQSSSVMRINTEAGISEDPRSIVSGDHDESLRVHEITINFVETVESYNHKSTIVDIYFSEQIANILLTNEDPKSMTECKKRLDWDKWKITIETEITSLYKRKLIDVVTVYLYGSLDSEVYMKVPNGISIPDPKANRNMYCVKLQKSLYGLKQSSRMWYNRLSQFLTQKGYK</sequence>
<feature type="region of interest" description="Disordered" evidence="1">
    <location>
        <begin position="280"/>
        <end position="321"/>
    </location>
</feature>
<feature type="domain" description="Reverse transcriptase Ty1/copia-type" evidence="2">
    <location>
        <begin position="439"/>
        <end position="505"/>
    </location>
</feature>
<name>Q1KSB2_SORBI</name>
<evidence type="ECO:0000259" key="3">
    <source>
        <dbReference type="Pfam" id="PF13976"/>
    </source>
</evidence>
<keyword evidence="5" id="KW-0808">Transferase</keyword>
<dbReference type="GO" id="GO:0003964">
    <property type="term" value="F:RNA-directed DNA polymerase activity"/>
    <property type="evidence" value="ECO:0007669"/>
    <property type="project" value="UniProtKB-KW"/>
</dbReference>
<reference evidence="5" key="1">
    <citation type="journal article" date="2006" name="Plant Genome">
        <title>Evidence for a selective sweep on chromosome 1 of cultivated sorghum.</title>
        <authorList>
            <person name="Casa A.M."/>
            <person name="Mitchell S.E."/>
            <person name="Jensen J.D."/>
            <person name="Hamblin M.T."/>
            <person name="Paterson A.H."/>
            <person name="Aquadro C.F."/>
            <person name="Kresovich S."/>
        </authorList>
    </citation>
    <scope>NUCLEOTIDE SEQUENCE</scope>
</reference>
<organism evidence="5">
    <name type="scientific">Sorghum bicolor</name>
    <name type="common">Sorghum</name>
    <name type="synonym">Sorghum vulgare</name>
    <dbReference type="NCBI Taxonomy" id="4558"/>
    <lineage>
        <taxon>Eukaryota</taxon>
        <taxon>Viridiplantae</taxon>
        <taxon>Streptophyta</taxon>
        <taxon>Embryophyta</taxon>
        <taxon>Tracheophyta</taxon>
        <taxon>Spermatophyta</taxon>
        <taxon>Magnoliopsida</taxon>
        <taxon>Liliopsida</taxon>
        <taxon>Poales</taxon>
        <taxon>Poaceae</taxon>
        <taxon>PACMAD clade</taxon>
        <taxon>Panicoideae</taxon>
        <taxon>Andropogonodae</taxon>
        <taxon>Andropogoneae</taxon>
        <taxon>Sorghinae</taxon>
        <taxon>Sorghum</taxon>
    </lineage>
</organism>
<keyword evidence="5" id="KW-0548">Nucleotidyltransferase</keyword>
<dbReference type="EMBL" id="DQ459071">
    <property type="protein sequence ID" value="ABE77200.1"/>
    <property type="molecule type" value="Genomic_DNA"/>
</dbReference>
<protein>
    <submittedName>
        <fullName evidence="5">Putative copia reverse transcriptase</fullName>
    </submittedName>
</protein>
<evidence type="ECO:0000313" key="5">
    <source>
        <dbReference type="EMBL" id="ABE77200.1"/>
    </source>
</evidence>
<proteinExistence type="predicted"/>
<feature type="domain" description="Retrovirus-related Pol polyprotein from transposon TNT 1-94-like beta-barrel" evidence="4">
    <location>
        <begin position="14"/>
        <end position="87"/>
    </location>
</feature>
<dbReference type="Pfam" id="PF13976">
    <property type="entry name" value="gag_pre-integrs"/>
    <property type="match status" value="1"/>
</dbReference>
<feature type="domain" description="GAG-pre-integrase" evidence="3">
    <location>
        <begin position="89"/>
        <end position="139"/>
    </location>
</feature>